<keyword evidence="2" id="KW-1185">Reference proteome</keyword>
<accession>A0ACB9W6M5</accession>
<protein>
    <submittedName>
        <fullName evidence="1">Uncharacterized protein</fullName>
    </submittedName>
</protein>
<reference evidence="1" key="1">
    <citation type="submission" date="2022-05" db="EMBL/GenBank/DDBJ databases">
        <title>Chromosome-level genome of Chaenocephalus aceratus.</title>
        <authorList>
            <person name="Park H."/>
        </authorList>
    </citation>
    <scope>NUCLEOTIDE SEQUENCE</scope>
    <source>
        <strain evidence="1">KU_202001</strain>
    </source>
</reference>
<feature type="non-terminal residue" evidence="1">
    <location>
        <position position="1"/>
    </location>
</feature>
<evidence type="ECO:0000313" key="2">
    <source>
        <dbReference type="Proteomes" id="UP001057452"/>
    </source>
</evidence>
<sequence length="121" mass="13211">ASQRLFGFLNEINVGSATSAGSHPAVLLSGLNKIIAGKLRARQSGVNCSDPQPEARPHLPGETIPKSASVSRMLTKSLEERFCEEALNDGANQHYVQDLTGTQTRLFEGVCFQRDWWQAKA</sequence>
<organism evidence="1 2">
    <name type="scientific">Chaenocephalus aceratus</name>
    <name type="common">Blackfin icefish</name>
    <name type="synonym">Chaenichthys aceratus</name>
    <dbReference type="NCBI Taxonomy" id="36190"/>
    <lineage>
        <taxon>Eukaryota</taxon>
        <taxon>Metazoa</taxon>
        <taxon>Chordata</taxon>
        <taxon>Craniata</taxon>
        <taxon>Vertebrata</taxon>
        <taxon>Euteleostomi</taxon>
        <taxon>Actinopterygii</taxon>
        <taxon>Neopterygii</taxon>
        <taxon>Teleostei</taxon>
        <taxon>Neoteleostei</taxon>
        <taxon>Acanthomorphata</taxon>
        <taxon>Eupercaria</taxon>
        <taxon>Perciformes</taxon>
        <taxon>Notothenioidei</taxon>
        <taxon>Channichthyidae</taxon>
        <taxon>Chaenocephalus</taxon>
    </lineage>
</organism>
<gene>
    <name evidence="1" type="ORF">KUCAC02_000186</name>
</gene>
<feature type="non-terminal residue" evidence="1">
    <location>
        <position position="121"/>
    </location>
</feature>
<evidence type="ECO:0000313" key="1">
    <source>
        <dbReference type="EMBL" id="KAI4808117.1"/>
    </source>
</evidence>
<comment type="caution">
    <text evidence="1">The sequence shown here is derived from an EMBL/GenBank/DDBJ whole genome shotgun (WGS) entry which is preliminary data.</text>
</comment>
<proteinExistence type="predicted"/>
<dbReference type="Proteomes" id="UP001057452">
    <property type="component" value="Chromosome 18"/>
</dbReference>
<dbReference type="EMBL" id="CM043802">
    <property type="protein sequence ID" value="KAI4808117.1"/>
    <property type="molecule type" value="Genomic_DNA"/>
</dbReference>
<name>A0ACB9W6M5_CHAAC</name>